<evidence type="ECO:0000313" key="2">
    <source>
        <dbReference type="EMBL" id="KAF9515758.1"/>
    </source>
</evidence>
<evidence type="ECO:0000256" key="1">
    <source>
        <dbReference type="SAM" id="MobiDB-lite"/>
    </source>
</evidence>
<gene>
    <name evidence="2" type="ORF">BS47DRAFT_1341706</name>
</gene>
<evidence type="ECO:0000313" key="3">
    <source>
        <dbReference type="Proteomes" id="UP000886523"/>
    </source>
</evidence>
<comment type="caution">
    <text evidence="2">The sequence shown here is derived from an EMBL/GenBank/DDBJ whole genome shotgun (WGS) entry which is preliminary data.</text>
</comment>
<sequence length="93" mass="10404">MQKSQVPRPDVISDPVPNRVNSHQMNSAGASGPHGGTHSLDDYYETTTAKNTPPIPRTNWMSQPFSRICMSRERYGSSTAPLRMFAPQGNDRW</sequence>
<reference evidence="2" key="1">
    <citation type="journal article" date="2020" name="Nat. Commun.">
        <title>Large-scale genome sequencing of mycorrhizal fungi provides insights into the early evolution of symbiotic traits.</title>
        <authorList>
            <person name="Miyauchi S."/>
            <person name="Kiss E."/>
            <person name="Kuo A."/>
            <person name="Drula E."/>
            <person name="Kohler A."/>
            <person name="Sanchez-Garcia M."/>
            <person name="Morin E."/>
            <person name="Andreopoulos B."/>
            <person name="Barry K.W."/>
            <person name="Bonito G."/>
            <person name="Buee M."/>
            <person name="Carver A."/>
            <person name="Chen C."/>
            <person name="Cichocki N."/>
            <person name="Clum A."/>
            <person name="Culley D."/>
            <person name="Crous P.W."/>
            <person name="Fauchery L."/>
            <person name="Girlanda M."/>
            <person name="Hayes R.D."/>
            <person name="Keri Z."/>
            <person name="LaButti K."/>
            <person name="Lipzen A."/>
            <person name="Lombard V."/>
            <person name="Magnuson J."/>
            <person name="Maillard F."/>
            <person name="Murat C."/>
            <person name="Nolan M."/>
            <person name="Ohm R.A."/>
            <person name="Pangilinan J."/>
            <person name="Pereira M.F."/>
            <person name="Perotto S."/>
            <person name="Peter M."/>
            <person name="Pfister S."/>
            <person name="Riley R."/>
            <person name="Sitrit Y."/>
            <person name="Stielow J.B."/>
            <person name="Szollosi G."/>
            <person name="Zifcakova L."/>
            <person name="Stursova M."/>
            <person name="Spatafora J.W."/>
            <person name="Tedersoo L."/>
            <person name="Vaario L.M."/>
            <person name="Yamada A."/>
            <person name="Yan M."/>
            <person name="Wang P."/>
            <person name="Xu J."/>
            <person name="Bruns T."/>
            <person name="Baldrian P."/>
            <person name="Vilgalys R."/>
            <person name="Dunand C."/>
            <person name="Henrissat B."/>
            <person name="Grigoriev I.V."/>
            <person name="Hibbett D."/>
            <person name="Nagy L.G."/>
            <person name="Martin F.M."/>
        </authorList>
    </citation>
    <scope>NUCLEOTIDE SEQUENCE</scope>
    <source>
        <strain evidence="2">UP504</strain>
    </source>
</reference>
<accession>A0A9P6B177</accession>
<protein>
    <submittedName>
        <fullName evidence="2">Uncharacterized protein</fullName>
    </submittedName>
</protein>
<feature type="compositionally biased region" description="Polar residues" evidence="1">
    <location>
        <begin position="19"/>
        <end position="29"/>
    </location>
</feature>
<keyword evidence="3" id="KW-1185">Reference proteome</keyword>
<proteinExistence type="predicted"/>
<name>A0A9P6B177_9AGAM</name>
<dbReference type="AlphaFoldDB" id="A0A9P6B177"/>
<dbReference type="EMBL" id="MU128947">
    <property type="protein sequence ID" value="KAF9515758.1"/>
    <property type="molecule type" value="Genomic_DNA"/>
</dbReference>
<organism evidence="2 3">
    <name type="scientific">Hydnum rufescens UP504</name>
    <dbReference type="NCBI Taxonomy" id="1448309"/>
    <lineage>
        <taxon>Eukaryota</taxon>
        <taxon>Fungi</taxon>
        <taxon>Dikarya</taxon>
        <taxon>Basidiomycota</taxon>
        <taxon>Agaricomycotina</taxon>
        <taxon>Agaricomycetes</taxon>
        <taxon>Cantharellales</taxon>
        <taxon>Hydnaceae</taxon>
        <taxon>Hydnum</taxon>
    </lineage>
</organism>
<dbReference type="Proteomes" id="UP000886523">
    <property type="component" value="Unassembled WGS sequence"/>
</dbReference>
<feature type="region of interest" description="Disordered" evidence="1">
    <location>
        <begin position="1"/>
        <end position="63"/>
    </location>
</feature>